<feature type="compositionally biased region" description="Polar residues" evidence="1">
    <location>
        <begin position="141"/>
        <end position="151"/>
    </location>
</feature>
<sequence precursor="true">MKRIIFLLAIVIFAMQVSDAFARGGRGGGGGHRGGGGHIGGGGGRPNISRPSPSMSRPNVSRPSVNRPSTRPSVNQPSANRPSANRPSTLPSTNRPNVSRPNTNRPAGNNRPDISRPDNNRPNVNRPGGNGSIANRPAGNRPQTLPGNRPSSGDLKNFLDLPGDKLPSNRPDISNKLPGDRNPGDRLPGNNNPGDRLPGDRNPGDRLPGDGGKPGDRFPNADRPGKDRPGDGIADRFPNRDHGHDKWADRKDNIGNDMRHRYDHWADNVHDHHHWDDHYNHWHDHYDHWHFHWNNYPRNYWWRAATWTAMGTWFLNPWNQPYQYDYGNTVYYQNDTVYYQDKPVASAEEYAGQAESIAADVPEEIPEKIEWMPLGVYAISKDDSGESNMALQLAVSKEGYIVGSYYNTTTNNSVPVEGTVDRNSQRAAWKLSEGDSDTVMETGIYNLTQDQTVALVHFGKDRTEEWLMVRLDEPKDDGEAGATSDPATPQTAPDASSGN</sequence>
<evidence type="ECO:0000313" key="3">
    <source>
        <dbReference type="EMBL" id="QDU82312.1"/>
    </source>
</evidence>
<accession>A0A518CSV4</accession>
<feature type="compositionally biased region" description="Polar residues" evidence="1">
    <location>
        <begin position="485"/>
        <end position="499"/>
    </location>
</feature>
<feature type="compositionally biased region" description="Gly residues" evidence="1">
    <location>
        <begin position="26"/>
        <end position="45"/>
    </location>
</feature>
<dbReference type="RefSeq" id="WP_144998382.1">
    <property type="nucleotide sequence ID" value="NZ_CP036281.1"/>
</dbReference>
<keyword evidence="2" id="KW-0732">Signal</keyword>
<feature type="region of interest" description="Disordered" evidence="1">
    <location>
        <begin position="26"/>
        <end position="252"/>
    </location>
</feature>
<dbReference type="Proteomes" id="UP000317178">
    <property type="component" value="Chromosome"/>
</dbReference>
<proteinExistence type="predicted"/>
<evidence type="ECO:0000313" key="4">
    <source>
        <dbReference type="Proteomes" id="UP000317178"/>
    </source>
</evidence>
<evidence type="ECO:0000256" key="1">
    <source>
        <dbReference type="SAM" id="MobiDB-lite"/>
    </source>
</evidence>
<feature type="signal peptide" evidence="2">
    <location>
        <begin position="1"/>
        <end position="22"/>
    </location>
</feature>
<feature type="compositionally biased region" description="Basic and acidic residues" evidence="1">
    <location>
        <begin position="197"/>
        <end position="252"/>
    </location>
</feature>
<name>A0A518CSV4_9PLAN</name>
<organism evidence="3 4">
    <name type="scientific">Polystyrenella longa</name>
    <dbReference type="NCBI Taxonomy" id="2528007"/>
    <lineage>
        <taxon>Bacteria</taxon>
        <taxon>Pseudomonadati</taxon>
        <taxon>Planctomycetota</taxon>
        <taxon>Planctomycetia</taxon>
        <taxon>Planctomycetales</taxon>
        <taxon>Planctomycetaceae</taxon>
        <taxon>Polystyrenella</taxon>
    </lineage>
</organism>
<evidence type="ECO:0000256" key="2">
    <source>
        <dbReference type="SAM" id="SignalP"/>
    </source>
</evidence>
<dbReference type="OrthoDB" id="282085at2"/>
<protein>
    <recommendedName>
        <fullName evidence="5">Mu-protocadherin-putative cell-suface protein</fullName>
    </recommendedName>
</protein>
<feature type="compositionally biased region" description="Polar residues" evidence="1">
    <location>
        <begin position="49"/>
        <end position="107"/>
    </location>
</feature>
<feature type="chain" id="PRO_5021864915" description="Mu-protocadherin-putative cell-suface protein" evidence="2">
    <location>
        <begin position="23"/>
        <end position="499"/>
    </location>
</feature>
<feature type="region of interest" description="Disordered" evidence="1">
    <location>
        <begin position="471"/>
        <end position="499"/>
    </location>
</feature>
<keyword evidence="4" id="KW-1185">Reference proteome</keyword>
<dbReference type="EMBL" id="CP036281">
    <property type="protein sequence ID" value="QDU82312.1"/>
    <property type="molecule type" value="Genomic_DNA"/>
</dbReference>
<gene>
    <name evidence="3" type="ORF">Pla110_40670</name>
</gene>
<evidence type="ECO:0008006" key="5">
    <source>
        <dbReference type="Google" id="ProtNLM"/>
    </source>
</evidence>
<dbReference type="AlphaFoldDB" id="A0A518CSV4"/>
<dbReference type="KEGG" id="plon:Pla110_40670"/>
<reference evidence="3 4" key="1">
    <citation type="submission" date="2019-02" db="EMBL/GenBank/DDBJ databases">
        <title>Deep-cultivation of Planctomycetes and their phenomic and genomic characterization uncovers novel biology.</title>
        <authorList>
            <person name="Wiegand S."/>
            <person name="Jogler M."/>
            <person name="Boedeker C."/>
            <person name="Pinto D."/>
            <person name="Vollmers J."/>
            <person name="Rivas-Marin E."/>
            <person name="Kohn T."/>
            <person name="Peeters S.H."/>
            <person name="Heuer A."/>
            <person name="Rast P."/>
            <person name="Oberbeckmann S."/>
            <person name="Bunk B."/>
            <person name="Jeske O."/>
            <person name="Meyerdierks A."/>
            <person name="Storesund J.E."/>
            <person name="Kallscheuer N."/>
            <person name="Luecker S."/>
            <person name="Lage O.M."/>
            <person name="Pohl T."/>
            <person name="Merkel B.J."/>
            <person name="Hornburger P."/>
            <person name="Mueller R.-W."/>
            <person name="Bruemmer F."/>
            <person name="Labrenz M."/>
            <person name="Spormann A.M."/>
            <person name="Op den Camp H."/>
            <person name="Overmann J."/>
            <person name="Amann R."/>
            <person name="Jetten M.S.M."/>
            <person name="Mascher T."/>
            <person name="Medema M.H."/>
            <person name="Devos D.P."/>
            <person name="Kaster A.-K."/>
            <person name="Ovreas L."/>
            <person name="Rohde M."/>
            <person name="Galperin M.Y."/>
            <person name="Jogler C."/>
        </authorList>
    </citation>
    <scope>NUCLEOTIDE SEQUENCE [LARGE SCALE GENOMIC DNA]</scope>
    <source>
        <strain evidence="3 4">Pla110</strain>
    </source>
</reference>